<dbReference type="GO" id="GO:0005886">
    <property type="term" value="C:plasma membrane"/>
    <property type="evidence" value="ECO:0007669"/>
    <property type="project" value="TreeGrafter"/>
</dbReference>
<dbReference type="InterPro" id="IPR005467">
    <property type="entry name" value="His_kinase_dom"/>
</dbReference>
<protein>
    <recommendedName>
        <fullName evidence="3">histidine kinase</fullName>
        <ecNumber evidence="3">2.7.13.3</ecNumber>
    </recommendedName>
</protein>
<dbReference type="PROSITE" id="PS50885">
    <property type="entry name" value="HAMP"/>
    <property type="match status" value="1"/>
</dbReference>
<keyword evidence="5" id="KW-0808">Transferase</keyword>
<evidence type="ECO:0000313" key="15">
    <source>
        <dbReference type="Proteomes" id="UP000566813"/>
    </source>
</evidence>
<evidence type="ECO:0000256" key="10">
    <source>
        <dbReference type="ARBA" id="ARBA00023136"/>
    </source>
</evidence>
<dbReference type="GO" id="GO:0000155">
    <property type="term" value="F:phosphorelay sensor kinase activity"/>
    <property type="evidence" value="ECO:0007669"/>
    <property type="project" value="InterPro"/>
</dbReference>
<proteinExistence type="predicted"/>
<evidence type="ECO:0000256" key="5">
    <source>
        <dbReference type="ARBA" id="ARBA00022679"/>
    </source>
</evidence>
<keyword evidence="7 14" id="KW-0418">Kinase</keyword>
<comment type="subcellular location">
    <subcellularLocation>
        <location evidence="2">Membrane</location>
    </subcellularLocation>
</comment>
<dbReference type="Gene3D" id="1.10.287.130">
    <property type="match status" value="1"/>
</dbReference>
<dbReference type="CDD" id="cd00082">
    <property type="entry name" value="HisKA"/>
    <property type="match status" value="1"/>
</dbReference>
<name>A0A7X1FVK1_9SPHN</name>
<dbReference type="InterPro" id="IPR050428">
    <property type="entry name" value="TCS_sensor_his_kinase"/>
</dbReference>
<feature type="transmembrane region" description="Helical" evidence="11">
    <location>
        <begin position="174"/>
        <end position="195"/>
    </location>
</feature>
<evidence type="ECO:0000259" key="12">
    <source>
        <dbReference type="PROSITE" id="PS50109"/>
    </source>
</evidence>
<feature type="transmembrane region" description="Helical" evidence="11">
    <location>
        <begin position="20"/>
        <end position="38"/>
    </location>
</feature>
<dbReference type="AlphaFoldDB" id="A0A7X1FVK1"/>
<keyword evidence="6 11" id="KW-0812">Transmembrane</keyword>
<evidence type="ECO:0000256" key="11">
    <source>
        <dbReference type="SAM" id="Phobius"/>
    </source>
</evidence>
<keyword evidence="4" id="KW-0597">Phosphoprotein</keyword>
<dbReference type="InterPro" id="IPR036890">
    <property type="entry name" value="HATPase_C_sf"/>
</dbReference>
<sequence length="455" mass="48879">MKSAVSRRRIAVTSLRLRYAAAIMLWVAAGIGGIWFSATRVFTRHIEAQYHDELYGHVRELAGLVNVSPDGHLTLTRPLSDPRYLEPMSGFYWQVSVWHGDVLRSASMRRGGLDEDVAHSPEVFHAVDNGPTGAAISYGFTRPAPDGRIIHYVISTDKRFLDAAIAGFTRELTLWLSGLAIALMGTGWAAIVFSLKPLDRLARAIADLRGGRREPLPGTFPREISPLVDDLNAFIVENQAIIARARVQAGNLAHSLRTPLAVITDEAEHLAASPAGDEAGRNLLAQTDIMVQQIEFHLARARSAAMAKTSGQTSQLPGIFEPLINAMSKLHPEVDFVLRAGEGVTATVEVDPIDLSEVLSILLDNAGKWADSSVVIDLAADGQDCVITITDDGPGMSAEQIAGAFGIGVRYDLSRPGSGLGLAIAREIAEAYGFDLTLAPAPTRGLAARLAVRMA</sequence>
<dbReference type="InterPro" id="IPR003661">
    <property type="entry name" value="HisK_dim/P_dom"/>
</dbReference>
<dbReference type="PROSITE" id="PS50109">
    <property type="entry name" value="HIS_KIN"/>
    <property type="match status" value="1"/>
</dbReference>
<dbReference type="SUPFAM" id="SSF55874">
    <property type="entry name" value="ATPase domain of HSP90 chaperone/DNA topoisomerase II/histidine kinase"/>
    <property type="match status" value="1"/>
</dbReference>
<keyword evidence="8 11" id="KW-1133">Transmembrane helix</keyword>
<dbReference type="PANTHER" id="PTHR45436">
    <property type="entry name" value="SENSOR HISTIDINE KINASE YKOH"/>
    <property type="match status" value="1"/>
</dbReference>
<evidence type="ECO:0000256" key="2">
    <source>
        <dbReference type="ARBA" id="ARBA00004370"/>
    </source>
</evidence>
<evidence type="ECO:0000256" key="1">
    <source>
        <dbReference type="ARBA" id="ARBA00000085"/>
    </source>
</evidence>
<dbReference type="Pfam" id="PF02518">
    <property type="entry name" value="HATPase_c"/>
    <property type="match status" value="1"/>
</dbReference>
<evidence type="ECO:0000256" key="7">
    <source>
        <dbReference type="ARBA" id="ARBA00022777"/>
    </source>
</evidence>
<evidence type="ECO:0000256" key="8">
    <source>
        <dbReference type="ARBA" id="ARBA00022989"/>
    </source>
</evidence>
<dbReference type="Proteomes" id="UP000566813">
    <property type="component" value="Unassembled WGS sequence"/>
</dbReference>
<organism evidence="14 15">
    <name type="scientific">Novosphingobium flavum</name>
    <dbReference type="NCBI Taxonomy" id="1778672"/>
    <lineage>
        <taxon>Bacteria</taxon>
        <taxon>Pseudomonadati</taxon>
        <taxon>Pseudomonadota</taxon>
        <taxon>Alphaproteobacteria</taxon>
        <taxon>Sphingomonadales</taxon>
        <taxon>Sphingomonadaceae</taxon>
        <taxon>Novosphingobium</taxon>
    </lineage>
</organism>
<keyword evidence="9" id="KW-0902">Two-component regulatory system</keyword>
<comment type="catalytic activity">
    <reaction evidence="1">
        <text>ATP + protein L-histidine = ADP + protein N-phospho-L-histidine.</text>
        <dbReference type="EC" id="2.7.13.3"/>
    </reaction>
</comment>
<gene>
    <name evidence="14" type="ORF">H7F51_16780</name>
</gene>
<comment type="caution">
    <text evidence="14">The sequence shown here is derived from an EMBL/GenBank/DDBJ whole genome shotgun (WGS) entry which is preliminary data.</text>
</comment>
<feature type="domain" description="Histidine kinase" evidence="12">
    <location>
        <begin position="251"/>
        <end position="455"/>
    </location>
</feature>
<dbReference type="SMART" id="SM00387">
    <property type="entry name" value="HATPase_c"/>
    <property type="match status" value="1"/>
</dbReference>
<dbReference type="RefSeq" id="WP_185665471.1">
    <property type="nucleotide sequence ID" value="NZ_JACLAW010000015.1"/>
</dbReference>
<dbReference type="PANTHER" id="PTHR45436:SF5">
    <property type="entry name" value="SENSOR HISTIDINE KINASE TRCS"/>
    <property type="match status" value="1"/>
</dbReference>
<dbReference type="EMBL" id="JACLAW010000015">
    <property type="protein sequence ID" value="MBC2667177.1"/>
    <property type="molecule type" value="Genomic_DNA"/>
</dbReference>
<reference evidence="14 15" key="1">
    <citation type="submission" date="2020-08" db="EMBL/GenBank/DDBJ databases">
        <title>The genome sequence of type strain Novosphingobium flavum NBRC 111647.</title>
        <authorList>
            <person name="Liu Y."/>
        </authorList>
    </citation>
    <scope>NUCLEOTIDE SEQUENCE [LARGE SCALE GENOMIC DNA]</scope>
    <source>
        <strain evidence="14 15">NBRC 111647</strain>
    </source>
</reference>
<dbReference type="Gene3D" id="3.30.565.10">
    <property type="entry name" value="Histidine kinase-like ATPase, C-terminal domain"/>
    <property type="match status" value="1"/>
</dbReference>
<dbReference type="InterPro" id="IPR003594">
    <property type="entry name" value="HATPase_dom"/>
</dbReference>
<dbReference type="InterPro" id="IPR003660">
    <property type="entry name" value="HAMP_dom"/>
</dbReference>
<feature type="domain" description="HAMP" evidence="13">
    <location>
        <begin position="195"/>
        <end position="243"/>
    </location>
</feature>
<dbReference type="EC" id="2.7.13.3" evidence="3"/>
<dbReference type="InterPro" id="IPR004358">
    <property type="entry name" value="Sig_transdc_His_kin-like_C"/>
</dbReference>
<evidence type="ECO:0000256" key="3">
    <source>
        <dbReference type="ARBA" id="ARBA00012438"/>
    </source>
</evidence>
<evidence type="ECO:0000259" key="13">
    <source>
        <dbReference type="PROSITE" id="PS50885"/>
    </source>
</evidence>
<evidence type="ECO:0000313" key="14">
    <source>
        <dbReference type="EMBL" id="MBC2667177.1"/>
    </source>
</evidence>
<keyword evidence="10 11" id="KW-0472">Membrane</keyword>
<keyword evidence="15" id="KW-1185">Reference proteome</keyword>
<evidence type="ECO:0000256" key="4">
    <source>
        <dbReference type="ARBA" id="ARBA00022553"/>
    </source>
</evidence>
<evidence type="ECO:0000256" key="6">
    <source>
        <dbReference type="ARBA" id="ARBA00022692"/>
    </source>
</evidence>
<evidence type="ECO:0000256" key="9">
    <source>
        <dbReference type="ARBA" id="ARBA00023012"/>
    </source>
</evidence>
<accession>A0A7X1FVK1</accession>
<dbReference type="PRINTS" id="PR00344">
    <property type="entry name" value="BCTRLSENSOR"/>
</dbReference>